<dbReference type="Proteomes" id="UP000027195">
    <property type="component" value="Unassembled WGS sequence"/>
</dbReference>
<evidence type="ECO:0000313" key="2">
    <source>
        <dbReference type="Proteomes" id="UP000027195"/>
    </source>
</evidence>
<organism evidence="1 2">
    <name type="scientific">Botryobasidium botryosum (strain FD-172 SS1)</name>
    <dbReference type="NCBI Taxonomy" id="930990"/>
    <lineage>
        <taxon>Eukaryota</taxon>
        <taxon>Fungi</taxon>
        <taxon>Dikarya</taxon>
        <taxon>Basidiomycota</taxon>
        <taxon>Agaricomycotina</taxon>
        <taxon>Agaricomycetes</taxon>
        <taxon>Cantharellales</taxon>
        <taxon>Botryobasidiaceae</taxon>
        <taxon>Botryobasidium</taxon>
    </lineage>
</organism>
<sequence length="61" mass="6890">LLTRVKTITGKIHVGVDGWSSPNTISFLGIMLHFFHEGRMQKLILDFIPMTEVHTGKQLAQ</sequence>
<dbReference type="EMBL" id="KL198074">
    <property type="protein sequence ID" value="KDQ09809.1"/>
    <property type="molecule type" value="Genomic_DNA"/>
</dbReference>
<gene>
    <name evidence="1" type="ORF">BOTBODRAFT_92513</name>
</gene>
<evidence type="ECO:0008006" key="3">
    <source>
        <dbReference type="Google" id="ProtNLM"/>
    </source>
</evidence>
<dbReference type="AlphaFoldDB" id="A0A067M2P2"/>
<protein>
    <recommendedName>
        <fullName evidence="3">DUF659 domain-containing protein</fullName>
    </recommendedName>
</protein>
<proteinExistence type="predicted"/>
<dbReference type="InParanoid" id="A0A067M2P2"/>
<keyword evidence="2" id="KW-1185">Reference proteome</keyword>
<dbReference type="OrthoDB" id="3247971at2759"/>
<feature type="non-terminal residue" evidence="1">
    <location>
        <position position="61"/>
    </location>
</feature>
<reference evidence="2" key="1">
    <citation type="journal article" date="2014" name="Proc. Natl. Acad. Sci. U.S.A.">
        <title>Extensive sampling of basidiomycete genomes demonstrates inadequacy of the white-rot/brown-rot paradigm for wood decay fungi.</title>
        <authorList>
            <person name="Riley R."/>
            <person name="Salamov A.A."/>
            <person name="Brown D.W."/>
            <person name="Nagy L.G."/>
            <person name="Floudas D."/>
            <person name="Held B.W."/>
            <person name="Levasseur A."/>
            <person name="Lombard V."/>
            <person name="Morin E."/>
            <person name="Otillar R."/>
            <person name="Lindquist E.A."/>
            <person name="Sun H."/>
            <person name="LaButti K.M."/>
            <person name="Schmutz J."/>
            <person name="Jabbour D."/>
            <person name="Luo H."/>
            <person name="Baker S.E."/>
            <person name="Pisabarro A.G."/>
            <person name="Walton J.D."/>
            <person name="Blanchette R.A."/>
            <person name="Henrissat B."/>
            <person name="Martin F."/>
            <person name="Cullen D."/>
            <person name="Hibbett D.S."/>
            <person name="Grigoriev I.V."/>
        </authorList>
    </citation>
    <scope>NUCLEOTIDE SEQUENCE [LARGE SCALE GENOMIC DNA]</scope>
    <source>
        <strain evidence="2">FD-172 SS1</strain>
    </source>
</reference>
<evidence type="ECO:0000313" key="1">
    <source>
        <dbReference type="EMBL" id="KDQ09809.1"/>
    </source>
</evidence>
<dbReference type="HOGENOM" id="CLU_190880_0_0_1"/>
<name>A0A067M2P2_BOTB1</name>
<accession>A0A067M2P2</accession>
<feature type="non-terminal residue" evidence="1">
    <location>
        <position position="1"/>
    </location>
</feature>